<dbReference type="PROSITE" id="PS51831">
    <property type="entry name" value="HD"/>
    <property type="match status" value="1"/>
</dbReference>
<comment type="similarity">
    <text evidence="13">Belongs to the tRNA nucleotidyltransferase/poly(A) polymerase family.</text>
</comment>
<comment type="cofactor">
    <cofactor evidence="1">
        <name>Mg(2+)</name>
        <dbReference type="ChEBI" id="CHEBI:18420"/>
    </cofactor>
</comment>
<dbReference type="GO" id="GO:0003723">
    <property type="term" value="F:RNA binding"/>
    <property type="evidence" value="ECO:0007669"/>
    <property type="project" value="UniProtKB-KW"/>
</dbReference>
<evidence type="ECO:0000256" key="7">
    <source>
        <dbReference type="ARBA" id="ARBA00022741"/>
    </source>
</evidence>
<evidence type="ECO:0000259" key="14">
    <source>
        <dbReference type="PROSITE" id="PS51831"/>
    </source>
</evidence>
<gene>
    <name evidence="15" type="primary">cca</name>
    <name evidence="15" type="ORF">GCM10009007_00360</name>
</gene>
<keyword evidence="8" id="KW-0692">RNA repair</keyword>
<dbReference type="GO" id="GO:0016787">
    <property type="term" value="F:hydrolase activity"/>
    <property type="evidence" value="ECO:0007669"/>
    <property type="project" value="UniProtKB-KW"/>
</dbReference>
<dbReference type="Gene3D" id="3.30.460.10">
    <property type="entry name" value="Beta Polymerase, domain 2"/>
    <property type="match status" value="1"/>
</dbReference>
<reference evidence="15" key="2">
    <citation type="submission" date="2020-09" db="EMBL/GenBank/DDBJ databases">
        <authorList>
            <person name="Sun Q."/>
            <person name="Kim S."/>
        </authorList>
    </citation>
    <scope>NUCLEOTIDE SEQUENCE</scope>
    <source>
        <strain evidence="15">KCTC 32501</strain>
    </source>
</reference>
<keyword evidence="9" id="KW-0067">ATP-binding</keyword>
<keyword evidence="10" id="KW-0460">Magnesium</keyword>
<dbReference type="InterPro" id="IPR043519">
    <property type="entry name" value="NT_sf"/>
</dbReference>
<dbReference type="Pfam" id="PF01743">
    <property type="entry name" value="PolyA_pol"/>
    <property type="match status" value="1"/>
</dbReference>
<evidence type="ECO:0000256" key="5">
    <source>
        <dbReference type="ARBA" id="ARBA00022695"/>
    </source>
</evidence>
<dbReference type="Gene3D" id="1.10.3090.10">
    <property type="entry name" value="cca-adding enzyme, domain 2"/>
    <property type="match status" value="1"/>
</dbReference>
<dbReference type="AlphaFoldDB" id="A0A8J3CJD3"/>
<name>A0A8J3CJD3_9BURK</name>
<keyword evidence="16" id="KW-1185">Reference proteome</keyword>
<dbReference type="SUPFAM" id="SSF81891">
    <property type="entry name" value="Poly A polymerase C-terminal region-like"/>
    <property type="match status" value="1"/>
</dbReference>
<evidence type="ECO:0000256" key="6">
    <source>
        <dbReference type="ARBA" id="ARBA00022723"/>
    </source>
</evidence>
<dbReference type="EMBL" id="BMZG01000001">
    <property type="protein sequence ID" value="GHA63975.1"/>
    <property type="molecule type" value="Genomic_DNA"/>
</dbReference>
<dbReference type="InterPro" id="IPR032828">
    <property type="entry name" value="PolyA_RNA-bd"/>
</dbReference>
<dbReference type="NCBIfam" id="NF008137">
    <property type="entry name" value="PRK10885.1"/>
    <property type="match status" value="1"/>
</dbReference>
<accession>A0A8J3CJD3</accession>
<dbReference type="PANTHER" id="PTHR47545:SF1">
    <property type="entry name" value="MULTIFUNCTIONAL CCA PROTEIN"/>
    <property type="match status" value="1"/>
</dbReference>
<keyword evidence="6" id="KW-0479">Metal-binding</keyword>
<reference evidence="15" key="1">
    <citation type="journal article" date="2014" name="Int. J. Syst. Evol. Microbiol.">
        <title>Complete genome sequence of Corynebacterium casei LMG S-19264T (=DSM 44701T), isolated from a smear-ripened cheese.</title>
        <authorList>
            <consortium name="US DOE Joint Genome Institute (JGI-PGF)"/>
            <person name="Walter F."/>
            <person name="Albersmeier A."/>
            <person name="Kalinowski J."/>
            <person name="Ruckert C."/>
        </authorList>
    </citation>
    <scope>NUCLEOTIDE SEQUENCE</scope>
    <source>
        <strain evidence="15">KCTC 32501</strain>
    </source>
</reference>
<keyword evidence="11 13" id="KW-0694">RNA-binding</keyword>
<protein>
    <submittedName>
        <fullName evidence="15">Multifunctional CCA protein</fullName>
    </submittedName>
</protein>
<dbReference type="InterPro" id="IPR006674">
    <property type="entry name" value="HD_domain"/>
</dbReference>
<dbReference type="InterPro" id="IPR002646">
    <property type="entry name" value="PolA_pol_head_dom"/>
</dbReference>
<evidence type="ECO:0000256" key="13">
    <source>
        <dbReference type="RuleBase" id="RU003953"/>
    </source>
</evidence>
<evidence type="ECO:0000256" key="1">
    <source>
        <dbReference type="ARBA" id="ARBA00001946"/>
    </source>
</evidence>
<dbReference type="GO" id="GO:0005524">
    <property type="term" value="F:ATP binding"/>
    <property type="evidence" value="ECO:0007669"/>
    <property type="project" value="UniProtKB-KW"/>
</dbReference>
<dbReference type="GO" id="GO:0042245">
    <property type="term" value="P:RNA repair"/>
    <property type="evidence" value="ECO:0007669"/>
    <property type="project" value="UniProtKB-KW"/>
</dbReference>
<evidence type="ECO:0000256" key="4">
    <source>
        <dbReference type="ARBA" id="ARBA00022694"/>
    </source>
</evidence>
<dbReference type="Proteomes" id="UP000614287">
    <property type="component" value="Unassembled WGS sequence"/>
</dbReference>
<comment type="caution">
    <text evidence="15">The sequence shown here is derived from an EMBL/GenBank/DDBJ whole genome shotgun (WGS) entry which is preliminary data.</text>
</comment>
<dbReference type="SUPFAM" id="SSF81301">
    <property type="entry name" value="Nucleotidyltransferase"/>
    <property type="match status" value="1"/>
</dbReference>
<dbReference type="Pfam" id="PF12627">
    <property type="entry name" value="PolyA_pol_RNAbd"/>
    <property type="match status" value="1"/>
</dbReference>
<dbReference type="PANTHER" id="PTHR47545">
    <property type="entry name" value="MULTIFUNCTIONAL CCA PROTEIN"/>
    <property type="match status" value="1"/>
</dbReference>
<evidence type="ECO:0000256" key="2">
    <source>
        <dbReference type="ARBA" id="ARBA00022596"/>
    </source>
</evidence>
<organism evidence="15 16">
    <name type="scientific">Formosimonas limnophila</name>
    <dbReference type="NCBI Taxonomy" id="1384487"/>
    <lineage>
        <taxon>Bacteria</taxon>
        <taxon>Pseudomonadati</taxon>
        <taxon>Pseudomonadota</taxon>
        <taxon>Betaproteobacteria</taxon>
        <taxon>Burkholderiales</taxon>
        <taxon>Burkholderiaceae</taxon>
        <taxon>Formosimonas</taxon>
    </lineage>
</organism>
<evidence type="ECO:0000256" key="8">
    <source>
        <dbReference type="ARBA" id="ARBA00022800"/>
    </source>
</evidence>
<keyword evidence="12" id="KW-0511">Multifunctional enzyme</keyword>
<dbReference type="PIRSF" id="PIRSF000813">
    <property type="entry name" value="CCA_bact"/>
    <property type="match status" value="1"/>
</dbReference>
<dbReference type="GO" id="GO:0001680">
    <property type="term" value="P:tRNA 3'-terminal CCA addition"/>
    <property type="evidence" value="ECO:0007669"/>
    <property type="project" value="InterPro"/>
</dbReference>
<evidence type="ECO:0000256" key="11">
    <source>
        <dbReference type="ARBA" id="ARBA00022884"/>
    </source>
</evidence>
<dbReference type="InterPro" id="IPR012006">
    <property type="entry name" value="CCA_bact"/>
</dbReference>
<evidence type="ECO:0000313" key="16">
    <source>
        <dbReference type="Proteomes" id="UP000614287"/>
    </source>
</evidence>
<dbReference type="CDD" id="cd05398">
    <property type="entry name" value="NT_ClassII-CCAase"/>
    <property type="match status" value="1"/>
</dbReference>
<evidence type="ECO:0000256" key="9">
    <source>
        <dbReference type="ARBA" id="ARBA00022840"/>
    </source>
</evidence>
<keyword evidence="3 13" id="KW-0808">Transferase</keyword>
<keyword evidence="2" id="KW-0533">Nickel</keyword>
<dbReference type="GO" id="GO:0004810">
    <property type="term" value="F:CCA tRNA nucleotidyltransferase activity"/>
    <property type="evidence" value="ECO:0007669"/>
    <property type="project" value="InterPro"/>
</dbReference>
<evidence type="ECO:0000256" key="12">
    <source>
        <dbReference type="ARBA" id="ARBA00023268"/>
    </source>
</evidence>
<sequence length="422" mass="47696">MSMKPEPQIYCVGGAIRDELMGLPSNDLDYVVVGATPDEMLRQGYTAVGQDFPVFLHPQTHAEYALARTERKTSKGYTGFAVHFDVDVTLEEDLARRDLTINAMARGVLSDGSLSADLVDPYHGQDDLEHKVLRHVSPAFVEDPVRILRLARFAARWPDFTVAPETMGLMQDMVKNGETDALVAERTWQEISRGLMEDTPSRMFVVLRECGLLKQWLPEVDALFGVPQRADYHPEIDTGLHVMMVIDKAAQMKLSLEARYGALCHDLGKGNTPAEVLPRHTGHESRGLPLIDSLSKRIKATKDCCEFAKKLSQDHTTFYYLPELKAGTVLDVFKRTDALRRPERFIELLRATQADIWGRGGDFSNALTPWFDQWQRLLKTVQKLDISEIVSRFTSEPHKIPEALHQKRCETIAPLLQTWQNA</sequence>
<dbReference type="InterPro" id="IPR050124">
    <property type="entry name" value="tRNA_CCA-adding_enzyme"/>
</dbReference>
<evidence type="ECO:0000256" key="10">
    <source>
        <dbReference type="ARBA" id="ARBA00022842"/>
    </source>
</evidence>
<feature type="domain" description="HD" evidence="14">
    <location>
        <begin position="238"/>
        <end position="339"/>
    </location>
</feature>
<evidence type="ECO:0000313" key="15">
    <source>
        <dbReference type="EMBL" id="GHA63975.1"/>
    </source>
</evidence>
<dbReference type="GO" id="GO:0046872">
    <property type="term" value="F:metal ion binding"/>
    <property type="evidence" value="ECO:0007669"/>
    <property type="project" value="UniProtKB-KW"/>
</dbReference>
<proteinExistence type="inferred from homology"/>
<keyword evidence="7" id="KW-0547">Nucleotide-binding</keyword>
<keyword evidence="5" id="KW-0548">Nucleotidyltransferase</keyword>
<keyword evidence="4" id="KW-0819">tRNA processing</keyword>
<evidence type="ECO:0000256" key="3">
    <source>
        <dbReference type="ARBA" id="ARBA00022679"/>
    </source>
</evidence>